<feature type="transmembrane region" description="Helical" evidence="1">
    <location>
        <begin position="197"/>
        <end position="221"/>
    </location>
</feature>
<evidence type="ECO:0000313" key="4">
    <source>
        <dbReference type="Proteomes" id="UP000039324"/>
    </source>
</evidence>
<organism evidence="3 4">
    <name type="scientific">Plasmodiophora brassicae</name>
    <name type="common">Clubroot disease agent</name>
    <dbReference type="NCBI Taxonomy" id="37360"/>
    <lineage>
        <taxon>Eukaryota</taxon>
        <taxon>Sar</taxon>
        <taxon>Rhizaria</taxon>
        <taxon>Endomyxa</taxon>
        <taxon>Phytomyxea</taxon>
        <taxon>Plasmodiophorida</taxon>
        <taxon>Plasmodiophoridae</taxon>
        <taxon>Plasmodiophora</taxon>
    </lineage>
</organism>
<reference evidence="3 4" key="1">
    <citation type="submission" date="2015-02" db="EMBL/GenBank/DDBJ databases">
        <authorList>
            <person name="Chooi Y.-H."/>
        </authorList>
    </citation>
    <scope>NUCLEOTIDE SEQUENCE [LARGE SCALE GENOMIC DNA]</scope>
    <source>
        <strain evidence="3">E3</strain>
    </source>
</reference>
<sequence>MEWVVAAVAFLALRTDVASASVTFWSASNPLIDGATLYAATLTSFVGPQPEDRFVHITGEMVVLSDVDLCNRATIPKDLVAGRLVLASTDAVSAMSCSPETGYLNMYSSGALVLMLPIFGQTPSNSIYWHDGTKGARTRHLPMLCLQIEPSTDLYGALASGTAPVNVTAFPDENVFGPAFASWQYQVFVRAVPGACLIASGVFAVIFLVWHVAIINEDFYAEPGRRRTLRYWLAFIRARLRLAHAILAVEMFSSLLPGVILLVGGYQSTPNVSAPLLGYFTTLFGGWSFVASLASASVWFNKFHDILPGRQPSVISRIICGEYRSISVLLCLVPIILDTSMSVCFALYYYPPMLMIGASTTMFLLQFVVGSHVLLGLTQYYRTAHTIQSSVGGAAGHDASVDHLLRRLSWCALGMSLSMLMYCAGTAVMGISLDYVFTPTGFTLVWALINNGRALDSAFRTAMFRPGRRHPMSTSAGEVHARLVNVLSRFSK</sequence>
<keyword evidence="2" id="KW-0732">Signal</keyword>
<feature type="signal peptide" evidence="2">
    <location>
        <begin position="1"/>
        <end position="20"/>
    </location>
</feature>
<proteinExistence type="predicted"/>
<keyword evidence="1" id="KW-0472">Membrane</keyword>
<dbReference type="EMBL" id="CDSF01000098">
    <property type="protein sequence ID" value="CEP00147.1"/>
    <property type="molecule type" value="Genomic_DNA"/>
</dbReference>
<feature type="transmembrane region" description="Helical" evidence="1">
    <location>
        <begin position="356"/>
        <end position="377"/>
    </location>
</feature>
<gene>
    <name evidence="3" type="ORF">PBRA_007881</name>
</gene>
<evidence type="ECO:0000256" key="2">
    <source>
        <dbReference type="SAM" id="SignalP"/>
    </source>
</evidence>
<feature type="transmembrane region" description="Helical" evidence="1">
    <location>
        <begin position="410"/>
        <end position="429"/>
    </location>
</feature>
<feature type="transmembrane region" description="Helical" evidence="1">
    <location>
        <begin position="276"/>
        <end position="300"/>
    </location>
</feature>
<feature type="transmembrane region" description="Helical" evidence="1">
    <location>
        <begin position="326"/>
        <end position="350"/>
    </location>
</feature>
<feature type="transmembrane region" description="Helical" evidence="1">
    <location>
        <begin position="435"/>
        <end position="455"/>
    </location>
</feature>
<name>A0A0G4IY52_PLABS</name>
<evidence type="ECO:0008006" key="5">
    <source>
        <dbReference type="Google" id="ProtNLM"/>
    </source>
</evidence>
<accession>A0A0G4IY52</accession>
<keyword evidence="4" id="KW-1185">Reference proteome</keyword>
<dbReference type="AlphaFoldDB" id="A0A0G4IY52"/>
<feature type="transmembrane region" description="Helical" evidence="1">
    <location>
        <begin position="242"/>
        <end position="264"/>
    </location>
</feature>
<dbReference type="Proteomes" id="UP000039324">
    <property type="component" value="Unassembled WGS sequence"/>
</dbReference>
<feature type="chain" id="PRO_5005193742" description="TRP C-terminal domain-containing protein" evidence="2">
    <location>
        <begin position="21"/>
        <end position="492"/>
    </location>
</feature>
<keyword evidence="1" id="KW-0812">Transmembrane</keyword>
<keyword evidence="1" id="KW-1133">Transmembrane helix</keyword>
<evidence type="ECO:0000256" key="1">
    <source>
        <dbReference type="SAM" id="Phobius"/>
    </source>
</evidence>
<protein>
    <recommendedName>
        <fullName evidence="5">TRP C-terminal domain-containing protein</fullName>
    </recommendedName>
</protein>
<evidence type="ECO:0000313" key="3">
    <source>
        <dbReference type="EMBL" id="CEP00147.1"/>
    </source>
</evidence>